<reference evidence="3 4" key="1">
    <citation type="submission" date="2016-10" db="EMBL/GenBank/DDBJ databases">
        <authorList>
            <person name="de Groot N.N."/>
        </authorList>
    </citation>
    <scope>NUCLEOTIDE SEQUENCE [LARGE SCALE GENOMIC DNA]</scope>
    <source>
        <strain evidence="3 4">CPCC 100156</strain>
    </source>
</reference>
<name>A0A1G6KR47_9PROT</name>
<gene>
    <name evidence="3" type="ORF">SAMN04487779_1001611</name>
</gene>
<dbReference type="Pfam" id="PF00106">
    <property type="entry name" value="adh_short"/>
    <property type="match status" value="1"/>
</dbReference>
<keyword evidence="4" id="KW-1185">Reference proteome</keyword>
<dbReference type="Gene3D" id="3.40.50.720">
    <property type="entry name" value="NAD(P)-binding Rossmann-like Domain"/>
    <property type="match status" value="1"/>
</dbReference>
<dbReference type="AlphaFoldDB" id="A0A1G6KR47"/>
<dbReference type="STRING" id="938405.SAMN02927895_00911"/>
<dbReference type="Proteomes" id="UP000198925">
    <property type="component" value="Unassembled WGS sequence"/>
</dbReference>
<evidence type="ECO:0000313" key="4">
    <source>
        <dbReference type="Proteomes" id="UP000198925"/>
    </source>
</evidence>
<accession>A0A1G6KR47</accession>
<dbReference type="PANTHER" id="PTHR24322:SF736">
    <property type="entry name" value="RETINOL DEHYDROGENASE 10"/>
    <property type="match status" value="1"/>
</dbReference>
<protein>
    <submittedName>
        <fullName evidence="3">Short chain dehydrogenase</fullName>
    </submittedName>
</protein>
<evidence type="ECO:0000256" key="1">
    <source>
        <dbReference type="ARBA" id="ARBA00006484"/>
    </source>
</evidence>
<dbReference type="InterPro" id="IPR002347">
    <property type="entry name" value="SDR_fam"/>
</dbReference>
<evidence type="ECO:0000256" key="2">
    <source>
        <dbReference type="ARBA" id="ARBA00023002"/>
    </source>
</evidence>
<dbReference type="GO" id="GO:0016616">
    <property type="term" value="F:oxidoreductase activity, acting on the CH-OH group of donors, NAD or NADP as acceptor"/>
    <property type="evidence" value="ECO:0007669"/>
    <property type="project" value="TreeGrafter"/>
</dbReference>
<dbReference type="SUPFAM" id="SSF51735">
    <property type="entry name" value="NAD(P)-binding Rossmann-fold domains"/>
    <property type="match status" value="1"/>
</dbReference>
<dbReference type="InterPro" id="IPR036291">
    <property type="entry name" value="NAD(P)-bd_dom_sf"/>
</dbReference>
<comment type="similarity">
    <text evidence="1">Belongs to the short-chain dehydrogenases/reductases (SDR) family.</text>
</comment>
<dbReference type="PANTHER" id="PTHR24322">
    <property type="entry name" value="PKSB"/>
    <property type="match status" value="1"/>
</dbReference>
<evidence type="ECO:0000313" key="3">
    <source>
        <dbReference type="EMBL" id="SDC33433.1"/>
    </source>
</evidence>
<keyword evidence="2" id="KW-0560">Oxidoreductase</keyword>
<organism evidence="3 4">
    <name type="scientific">Belnapia rosea</name>
    <dbReference type="NCBI Taxonomy" id="938405"/>
    <lineage>
        <taxon>Bacteria</taxon>
        <taxon>Pseudomonadati</taxon>
        <taxon>Pseudomonadota</taxon>
        <taxon>Alphaproteobacteria</taxon>
        <taxon>Acetobacterales</taxon>
        <taxon>Roseomonadaceae</taxon>
        <taxon>Belnapia</taxon>
    </lineage>
</organism>
<proteinExistence type="inferred from homology"/>
<dbReference type="EMBL" id="FMZX01000001">
    <property type="protein sequence ID" value="SDC33433.1"/>
    <property type="molecule type" value="Genomic_DNA"/>
</dbReference>
<sequence length="68" mass="6934">MTTNQNGRYAGKVAFVTGAANGIGRAAALAFAREGARVVVANISEQGNQETARLIEAAGDRRSPSAAT</sequence>